<keyword evidence="1" id="KW-0732">Signal</keyword>
<proteinExistence type="predicted"/>
<dbReference type="InterPro" id="IPR036249">
    <property type="entry name" value="Thioredoxin-like_sf"/>
</dbReference>
<dbReference type="Gene3D" id="2.60.40.10">
    <property type="entry name" value="Immunoglobulins"/>
    <property type="match status" value="1"/>
</dbReference>
<evidence type="ECO:0000256" key="1">
    <source>
        <dbReference type="SAM" id="SignalP"/>
    </source>
</evidence>
<protein>
    <recommendedName>
        <fullName evidence="4">Secreted protein</fullName>
    </recommendedName>
</protein>
<organism evidence="2 3">
    <name type="scientific">Candidatus Accumulibacter aalborgensis</name>
    <dbReference type="NCBI Taxonomy" id="1860102"/>
    <lineage>
        <taxon>Bacteria</taxon>
        <taxon>Pseudomonadati</taxon>
        <taxon>Pseudomonadota</taxon>
        <taxon>Betaproteobacteria</taxon>
        <taxon>Candidatus Accumulibacter</taxon>
    </lineage>
</organism>
<reference evidence="2 3" key="1">
    <citation type="submission" date="2016-06" db="EMBL/GenBank/DDBJ databases">
        <authorList>
            <person name="Kjaerup R.B."/>
            <person name="Dalgaard T.S."/>
            <person name="Juul-Madsen H.R."/>
        </authorList>
    </citation>
    <scope>NUCLEOTIDE SEQUENCE [LARGE SCALE GENOMIC DNA]</scope>
    <source>
        <strain evidence="2">3</strain>
    </source>
</reference>
<dbReference type="RefSeq" id="WP_186407217.1">
    <property type="nucleotide sequence ID" value="NZ_FLQX01000110.1"/>
</dbReference>
<dbReference type="STRING" id="1860102.ACCAA_340051"/>
<accession>A0A1A8XPI4</accession>
<dbReference type="InterPro" id="IPR010634">
    <property type="entry name" value="DUF1223"/>
</dbReference>
<feature type="chain" id="PRO_5008381607" description="Secreted protein" evidence="1">
    <location>
        <begin position="21"/>
        <end position="262"/>
    </location>
</feature>
<dbReference type="SUPFAM" id="SSF52833">
    <property type="entry name" value="Thioredoxin-like"/>
    <property type="match status" value="1"/>
</dbReference>
<keyword evidence="3" id="KW-1185">Reference proteome</keyword>
<dbReference type="InterPro" id="IPR013783">
    <property type="entry name" value="Ig-like_fold"/>
</dbReference>
<evidence type="ECO:0000313" key="2">
    <source>
        <dbReference type="EMBL" id="SBT06551.1"/>
    </source>
</evidence>
<dbReference type="PANTHER" id="PTHR36057">
    <property type="match status" value="1"/>
</dbReference>
<gene>
    <name evidence="2" type="ORF">ACCAA_340051</name>
</gene>
<sequence>MLRPLLILVPLLSALAPAQAAQSACERSSPAHTVALVELYTSEGCNSCPPADRWLSSLLSRHDSTRVLPLSLHVDYWDYIGWSDPFAQAQFSERQRRLAGGATIYTPEVFVSARELRGWRDADNVERWLREVNGQPARAGITLAMHAGEPQSLVAEARFSLPAEAQRRSGLQGVLVLYEDGLVSSVSRGENRGVTLQHEHVVRQWLPLPLKSEPGAQVLKRTLWLAPGWKTANLGMAAFVQDLRTGEVLQAVSLPACAPAET</sequence>
<dbReference type="PANTHER" id="PTHR36057:SF1">
    <property type="entry name" value="LIPOPROTEIN LIPID ATTACHMENT SITE-LIKE PROTEIN, PUTATIVE (DUF1223)-RELATED"/>
    <property type="match status" value="1"/>
</dbReference>
<name>A0A1A8XPI4_9PROT</name>
<dbReference type="Proteomes" id="UP000199169">
    <property type="component" value="Unassembled WGS sequence"/>
</dbReference>
<evidence type="ECO:0008006" key="4">
    <source>
        <dbReference type="Google" id="ProtNLM"/>
    </source>
</evidence>
<dbReference type="AlphaFoldDB" id="A0A1A8XPI4"/>
<feature type="signal peptide" evidence="1">
    <location>
        <begin position="1"/>
        <end position="20"/>
    </location>
</feature>
<dbReference type="EMBL" id="FLQX01000110">
    <property type="protein sequence ID" value="SBT06551.1"/>
    <property type="molecule type" value="Genomic_DNA"/>
</dbReference>
<dbReference type="Pfam" id="PF06764">
    <property type="entry name" value="DUF1223"/>
    <property type="match status" value="1"/>
</dbReference>
<evidence type="ECO:0000313" key="3">
    <source>
        <dbReference type="Proteomes" id="UP000199169"/>
    </source>
</evidence>